<gene>
    <name evidence="1" type="ORF">ABT39_MTgene473</name>
</gene>
<organism evidence="1">
    <name type="scientific">Picea glauca</name>
    <name type="common">White spruce</name>
    <name type="synonym">Pinus glauca</name>
    <dbReference type="NCBI Taxonomy" id="3330"/>
    <lineage>
        <taxon>Eukaryota</taxon>
        <taxon>Viridiplantae</taxon>
        <taxon>Streptophyta</taxon>
        <taxon>Embryophyta</taxon>
        <taxon>Tracheophyta</taxon>
        <taxon>Spermatophyta</taxon>
        <taxon>Pinopsida</taxon>
        <taxon>Pinidae</taxon>
        <taxon>Conifers I</taxon>
        <taxon>Pinales</taxon>
        <taxon>Pinaceae</taxon>
        <taxon>Picea</taxon>
    </lineage>
</organism>
<keyword evidence="1" id="KW-0496">Mitochondrion</keyword>
<accession>A0A101M3X0</accession>
<sequence>MSKTLSFALGARYIATSIPPATSCLRLTFWLLFYQ</sequence>
<dbReference type="AlphaFoldDB" id="A0A101M3X0"/>
<evidence type="ECO:0000313" key="1">
    <source>
        <dbReference type="EMBL" id="KUM50629.1"/>
    </source>
</evidence>
<protein>
    <submittedName>
        <fullName evidence="1">Uncharacterized protein</fullName>
    </submittedName>
</protein>
<reference evidence="1" key="1">
    <citation type="journal article" date="2015" name="Genome Biol. Evol.">
        <title>Organellar Genomes of White Spruce (Picea glauca): Assembly and Annotation.</title>
        <authorList>
            <person name="Jackman S.D."/>
            <person name="Warren R.L."/>
            <person name="Gibb E.A."/>
            <person name="Vandervalk B.P."/>
            <person name="Mohamadi H."/>
            <person name="Chu J."/>
            <person name="Raymond A."/>
            <person name="Pleasance S."/>
            <person name="Coope R."/>
            <person name="Wildung M.R."/>
            <person name="Ritland C.E."/>
            <person name="Bousquet J."/>
            <person name="Jones S.J."/>
            <person name="Bohlmann J."/>
            <person name="Birol I."/>
        </authorList>
    </citation>
    <scope>NUCLEOTIDE SEQUENCE [LARGE SCALE GENOMIC DNA]</scope>
    <source>
        <tissue evidence="1">Flushing bud</tissue>
    </source>
</reference>
<geneLocation type="mitochondrion" evidence="1"/>
<name>A0A101M3X0_PICGL</name>
<proteinExistence type="predicted"/>
<comment type="caution">
    <text evidence="1">The sequence shown here is derived from an EMBL/GenBank/DDBJ whole genome shotgun (WGS) entry which is preliminary data.</text>
</comment>
<dbReference type="EMBL" id="LKAM01000001">
    <property type="protein sequence ID" value="KUM50629.1"/>
    <property type="molecule type" value="Genomic_DNA"/>
</dbReference>